<evidence type="ECO:0000256" key="1">
    <source>
        <dbReference type="SAM" id="Phobius"/>
    </source>
</evidence>
<keyword evidence="1" id="KW-1133">Transmembrane helix</keyword>
<dbReference type="KEGG" id="bco:Bcell_0321"/>
<feature type="transmembrane region" description="Helical" evidence="1">
    <location>
        <begin position="69"/>
        <end position="88"/>
    </location>
</feature>
<feature type="domain" description="DUF4097" evidence="2">
    <location>
        <begin position="173"/>
        <end position="360"/>
    </location>
</feature>
<sequence>MGGYKVGKVTLGFFLIFIGVVWIVQQLIGASLLKYVMTYGWFIILIILVLEYANKYFNRVEEKKISFDGFSVSVLFIFMLISGGIFSVQKTGVVDVFFFLGPENSIEIEEEYEVDDLNLFLMEYVNGSIEVVGEDTSTVHIEGKVTSRHYDESGIAENFEKARKVEEGEGSFEYVVKESSSIFSSNRNHLTIEFVITVPKEALLEIEAVNGSLTASHIENGVSLKTTNGDIEINDVVGHATVRSTNGSLSLASIIGEIEAVTTNGKISVKNVDGKVLARGTNGAIDIESHQVGGDWEIKTTNGKISIDIPKEANVYIEGETSNGSVDGNLEWERKYAGELVLTRRQGSSTLGDGTYSIIVNGTNGGIEVNTH</sequence>
<dbReference type="OrthoDB" id="1707123at2"/>
<dbReference type="Proteomes" id="UP000001401">
    <property type="component" value="Chromosome"/>
</dbReference>
<evidence type="ECO:0000259" key="2">
    <source>
        <dbReference type="Pfam" id="PF13349"/>
    </source>
</evidence>
<dbReference type="HOGENOM" id="CLU_762550_0_0_9"/>
<keyword evidence="1" id="KW-0812">Transmembrane</keyword>
<proteinExistence type="predicted"/>
<dbReference type="InterPro" id="IPR025164">
    <property type="entry name" value="Toastrack_DUF4097"/>
</dbReference>
<reference evidence="3" key="1">
    <citation type="submission" date="2010-12" db="EMBL/GenBank/DDBJ databases">
        <title>Complete sequence of Bacillus cellulosilyticus DSM 2522.</title>
        <authorList>
            <consortium name="US DOE Joint Genome Institute"/>
            <person name="Lucas S."/>
            <person name="Copeland A."/>
            <person name="Lapidus A."/>
            <person name="Cheng J.-F."/>
            <person name="Bruce D."/>
            <person name="Goodwin L."/>
            <person name="Pitluck S."/>
            <person name="Chertkov O."/>
            <person name="Detter J.C."/>
            <person name="Han C."/>
            <person name="Tapia R."/>
            <person name="Land M."/>
            <person name="Hauser L."/>
            <person name="Jeffries C."/>
            <person name="Kyrpides N."/>
            <person name="Ivanova N."/>
            <person name="Mikhailova N."/>
            <person name="Brumm P."/>
            <person name="Mead D."/>
            <person name="Woyke T."/>
        </authorList>
    </citation>
    <scope>NUCLEOTIDE SEQUENCE [LARGE SCALE GENOMIC DNA]</scope>
    <source>
        <strain evidence="3">DSM 2522</strain>
    </source>
</reference>
<protein>
    <recommendedName>
        <fullName evidence="2">DUF4097 domain-containing protein</fullName>
    </recommendedName>
</protein>
<keyword evidence="1" id="KW-0472">Membrane</keyword>
<dbReference type="STRING" id="649639.Bcell_0321"/>
<dbReference type="AlphaFoldDB" id="E6TV24"/>
<name>E6TV24_EVAC2</name>
<feature type="transmembrane region" description="Helical" evidence="1">
    <location>
        <begin position="12"/>
        <end position="33"/>
    </location>
</feature>
<dbReference type="RefSeq" id="WP_013486948.1">
    <property type="nucleotide sequence ID" value="NC_014829.1"/>
</dbReference>
<dbReference type="eggNOG" id="COG3595">
    <property type="taxonomic scope" value="Bacteria"/>
</dbReference>
<evidence type="ECO:0000313" key="4">
    <source>
        <dbReference type="Proteomes" id="UP000001401"/>
    </source>
</evidence>
<dbReference type="Pfam" id="PF13349">
    <property type="entry name" value="DUF4097"/>
    <property type="match status" value="1"/>
</dbReference>
<keyword evidence="4" id="KW-1185">Reference proteome</keyword>
<feature type="transmembrane region" description="Helical" evidence="1">
    <location>
        <begin position="39"/>
        <end position="57"/>
    </location>
</feature>
<evidence type="ECO:0000313" key="3">
    <source>
        <dbReference type="EMBL" id="ADU28607.1"/>
    </source>
</evidence>
<dbReference type="EMBL" id="CP002394">
    <property type="protein sequence ID" value="ADU28607.1"/>
    <property type="molecule type" value="Genomic_DNA"/>
</dbReference>
<gene>
    <name evidence="3" type="ordered locus">Bcell_0321</name>
</gene>
<organism evidence="3 4">
    <name type="scientific">Evansella cellulosilytica (strain ATCC 21833 / DSM 2522 / FERM P-1141 / JCM 9156 / N-4)</name>
    <name type="common">Bacillus cellulosilyticus</name>
    <dbReference type="NCBI Taxonomy" id="649639"/>
    <lineage>
        <taxon>Bacteria</taxon>
        <taxon>Bacillati</taxon>
        <taxon>Bacillota</taxon>
        <taxon>Bacilli</taxon>
        <taxon>Bacillales</taxon>
        <taxon>Bacillaceae</taxon>
        <taxon>Evansella</taxon>
    </lineage>
</organism>
<accession>E6TV24</accession>